<sequence>MADQTPDPDYFVKSQQFTAHTHRDVYPAINPTNSSLSQSGKVIIVTGASQGLGARGFVQSFAATGPKAIVLVARNAKKLDEVAASVNEKYPNVDTLTVSTDVSDPASVAALFEKVKSKYGHADVLVNNAAVFNSIAPVKDVDHKAWWDEMTINIYGTFLVTQSFLKLLPESAPARIITLTTGAAYEVFPNLSNYGLSKLVVFELMAYVTVENPNVVAVAVHPGIVPTDMLKDAFAPFAHDKPELVGGLATWLAAWEGEDRSFLSGRYLSANWDVDDLVKRKEEIVDGGLLKLNLMGQFGEKQFK</sequence>
<dbReference type="GeneID" id="80913903"/>
<comment type="caution">
    <text evidence="3">The sequence shown here is derived from an EMBL/GenBank/DDBJ whole genome shotgun (WGS) entry which is preliminary data.</text>
</comment>
<dbReference type="PANTHER" id="PTHR42901">
    <property type="entry name" value="ALCOHOL DEHYDROGENASE"/>
    <property type="match status" value="1"/>
</dbReference>
<dbReference type="SUPFAM" id="SSF51735">
    <property type="entry name" value="NAD(P)-binding Rossmann-fold domains"/>
    <property type="match status" value="1"/>
</dbReference>
<dbReference type="InterPro" id="IPR002347">
    <property type="entry name" value="SDR_fam"/>
</dbReference>
<accession>A0A9W9C640</accession>
<evidence type="ECO:0000313" key="4">
    <source>
        <dbReference type="Proteomes" id="UP001140513"/>
    </source>
</evidence>
<comment type="similarity">
    <text evidence="1">Belongs to the short-chain dehydrogenases/reductases (SDR) family.</text>
</comment>
<organism evidence="3 4">
    <name type="scientific">Didymosphaeria variabile</name>
    <dbReference type="NCBI Taxonomy" id="1932322"/>
    <lineage>
        <taxon>Eukaryota</taxon>
        <taxon>Fungi</taxon>
        <taxon>Dikarya</taxon>
        <taxon>Ascomycota</taxon>
        <taxon>Pezizomycotina</taxon>
        <taxon>Dothideomycetes</taxon>
        <taxon>Pleosporomycetidae</taxon>
        <taxon>Pleosporales</taxon>
        <taxon>Massarineae</taxon>
        <taxon>Didymosphaeriaceae</taxon>
        <taxon>Didymosphaeria</taxon>
    </lineage>
</organism>
<dbReference type="Gene3D" id="3.40.50.720">
    <property type="entry name" value="NAD(P)-binding Rossmann-like Domain"/>
    <property type="match status" value="1"/>
</dbReference>
<dbReference type="AlphaFoldDB" id="A0A9W9C640"/>
<keyword evidence="4" id="KW-1185">Reference proteome</keyword>
<dbReference type="CDD" id="cd05233">
    <property type="entry name" value="SDR_c"/>
    <property type="match status" value="1"/>
</dbReference>
<dbReference type="RefSeq" id="XP_056066244.1">
    <property type="nucleotide sequence ID" value="XM_056219117.1"/>
</dbReference>
<dbReference type="GO" id="GO:0016491">
    <property type="term" value="F:oxidoreductase activity"/>
    <property type="evidence" value="ECO:0007669"/>
    <property type="project" value="UniProtKB-KW"/>
</dbReference>
<name>A0A9W9C640_9PLEO</name>
<dbReference type="InterPro" id="IPR036291">
    <property type="entry name" value="NAD(P)-bd_dom_sf"/>
</dbReference>
<evidence type="ECO:0000256" key="1">
    <source>
        <dbReference type="ARBA" id="ARBA00006484"/>
    </source>
</evidence>
<protein>
    <recommendedName>
        <fullName evidence="5">NAD(P)-binding protein</fullName>
    </recommendedName>
</protein>
<dbReference type="Proteomes" id="UP001140513">
    <property type="component" value="Unassembled WGS sequence"/>
</dbReference>
<dbReference type="Pfam" id="PF00106">
    <property type="entry name" value="adh_short"/>
    <property type="match status" value="1"/>
</dbReference>
<reference evidence="3" key="1">
    <citation type="submission" date="2022-10" db="EMBL/GenBank/DDBJ databases">
        <title>Tapping the CABI collections for fungal endophytes: first genome assemblies for Collariella, Neodidymelliopsis, Ascochyta clinopodiicola, Didymella pomorum, Didymosphaeria variabile, Neocosmospora piperis and Neocucurbitaria cava.</title>
        <authorList>
            <person name="Hill R."/>
        </authorList>
    </citation>
    <scope>NUCLEOTIDE SEQUENCE</scope>
    <source>
        <strain evidence="3">IMI 356815</strain>
    </source>
</reference>
<gene>
    <name evidence="3" type="ORF">N0V89_010373</name>
</gene>
<evidence type="ECO:0000313" key="3">
    <source>
        <dbReference type="EMBL" id="KAJ4346444.1"/>
    </source>
</evidence>
<dbReference type="OrthoDB" id="1933717at2759"/>
<proteinExistence type="inferred from homology"/>
<dbReference type="EMBL" id="JAPEUX010000008">
    <property type="protein sequence ID" value="KAJ4346444.1"/>
    <property type="molecule type" value="Genomic_DNA"/>
</dbReference>
<dbReference type="PRINTS" id="PR00081">
    <property type="entry name" value="GDHRDH"/>
</dbReference>
<evidence type="ECO:0000256" key="2">
    <source>
        <dbReference type="ARBA" id="ARBA00023002"/>
    </source>
</evidence>
<dbReference type="PANTHER" id="PTHR42901:SF1">
    <property type="entry name" value="ALCOHOL DEHYDROGENASE"/>
    <property type="match status" value="1"/>
</dbReference>
<keyword evidence="2" id="KW-0560">Oxidoreductase</keyword>
<evidence type="ECO:0008006" key="5">
    <source>
        <dbReference type="Google" id="ProtNLM"/>
    </source>
</evidence>